<feature type="domain" description="Sulfatase N-terminal" evidence="12">
    <location>
        <begin position="267"/>
        <end position="553"/>
    </location>
</feature>
<feature type="binding site" evidence="10">
    <location>
        <position position="275"/>
    </location>
    <ligand>
        <name>Mn(2+)</name>
        <dbReference type="ChEBI" id="CHEBI:29035"/>
    </ligand>
</feature>
<keyword evidence="9" id="KW-0479">Metal-binding</keyword>
<keyword evidence="4" id="KW-1003">Cell membrane</keyword>
<evidence type="ECO:0000256" key="7">
    <source>
        <dbReference type="ARBA" id="ARBA00023136"/>
    </source>
</evidence>
<feature type="binding site" evidence="10">
    <location>
        <position position="492"/>
    </location>
    <ligand>
        <name>Mn(2+)</name>
        <dbReference type="ChEBI" id="CHEBI:29035"/>
    </ligand>
</feature>
<dbReference type="RefSeq" id="WP_010075646.1">
    <property type="nucleotide sequence ID" value="NC_014393.1"/>
</dbReference>
<feature type="active site" evidence="8">
    <location>
        <position position="317"/>
    </location>
</feature>
<keyword evidence="6 11" id="KW-1133">Transmembrane helix</keyword>
<dbReference type="SUPFAM" id="SSF53649">
    <property type="entry name" value="Alkaline phosphatase-like"/>
    <property type="match status" value="1"/>
</dbReference>
<evidence type="ECO:0000256" key="6">
    <source>
        <dbReference type="ARBA" id="ARBA00022989"/>
    </source>
</evidence>
<dbReference type="InterPro" id="IPR050448">
    <property type="entry name" value="OpgB/LTA_synthase_biosynth"/>
</dbReference>
<dbReference type="CDD" id="cd16015">
    <property type="entry name" value="LTA_synthase"/>
    <property type="match status" value="1"/>
</dbReference>
<organism evidence="13 14">
    <name type="scientific">Clostridium cellulovorans (strain ATCC 35296 / DSM 3052 / OCM 3 / 743B)</name>
    <dbReference type="NCBI Taxonomy" id="573061"/>
    <lineage>
        <taxon>Bacteria</taxon>
        <taxon>Bacillati</taxon>
        <taxon>Bacillota</taxon>
        <taxon>Clostridia</taxon>
        <taxon>Eubacteriales</taxon>
        <taxon>Clostridiaceae</taxon>
        <taxon>Clostridium</taxon>
    </lineage>
</organism>
<dbReference type="AlphaFoldDB" id="D9SSA8"/>
<dbReference type="HOGENOM" id="CLU_021310_1_0_9"/>
<keyword evidence="5 11" id="KW-0812">Transmembrane</keyword>
<dbReference type="PANTHER" id="PTHR47371">
    <property type="entry name" value="LIPOTEICHOIC ACID SYNTHASE"/>
    <property type="match status" value="1"/>
</dbReference>
<evidence type="ECO:0000256" key="11">
    <source>
        <dbReference type="SAM" id="Phobius"/>
    </source>
</evidence>
<protein>
    <submittedName>
        <fullName evidence="13">Sulfatase</fullName>
    </submittedName>
</protein>
<reference evidence="13 14" key="1">
    <citation type="submission" date="2010-08" db="EMBL/GenBank/DDBJ databases">
        <title>Complete sequence of Clostridium cellulovorans 743B.</title>
        <authorList>
            <consortium name="US DOE Joint Genome Institute"/>
            <person name="Lucas S."/>
            <person name="Copeland A."/>
            <person name="Lapidus A."/>
            <person name="Cheng J.-F."/>
            <person name="Bruce D."/>
            <person name="Goodwin L."/>
            <person name="Pitluck S."/>
            <person name="Chertkov O."/>
            <person name="Detter J.C."/>
            <person name="Han C."/>
            <person name="Tapia R."/>
            <person name="Land M."/>
            <person name="Hauser L."/>
            <person name="Chang Y.-J."/>
            <person name="Jeffries C."/>
            <person name="Kyrpides N."/>
            <person name="Ivanova N."/>
            <person name="Mikhailova N."/>
            <person name="Hemme C.L."/>
            <person name="Woyke T."/>
        </authorList>
    </citation>
    <scope>NUCLEOTIDE SEQUENCE [LARGE SCALE GENOMIC DNA]</scope>
    <source>
        <strain evidence="14">ATCC 35296 / DSM 3052 / OCM 3 / 743B</strain>
    </source>
</reference>
<feature type="binding site" evidence="10">
    <location>
        <position position="491"/>
    </location>
    <ligand>
        <name>Mn(2+)</name>
        <dbReference type="ChEBI" id="CHEBI:29035"/>
    </ligand>
</feature>
<evidence type="ECO:0000259" key="12">
    <source>
        <dbReference type="Pfam" id="PF00884"/>
    </source>
</evidence>
<dbReference type="Pfam" id="PF00884">
    <property type="entry name" value="Sulfatase"/>
    <property type="match status" value="1"/>
</dbReference>
<sequence length="613" mass="71159">MRLWNSLKSSEKFKLRKIIMIDNILQVFPIVTIISIFLKDNIFFGFVFTYYEENFGAMFAVHLAFIALIIAPSFLFKGKKQKKYCIVVNVLYSILLISDLWCYRASGNFWGIEYLYFKDLFNPFQRSLINPRWFDFILIIDLILIIAFMIYRKVKNVEIKQKNHNRSFVKYISITVISIVIILIGANNIEVSDLTNNGHNMFKNDWSPSTTLRNLTPIGYHGFEIVDTLKKVNRTKSQGEIEEVDEWLADNDEKLPDNKYKGTLKGKNLIFLQIESFENFVIGKEVYGQEITPNLNRLIKKSYYFDNIIQQNNGGNSIDCDMMVNTSVFPLGKGITFINEPQVKYNSLPLVLQKEGYYTVSTHAENSDDWNWSEAHNAGLKFQEKWDKHEYNMDEYVGFGLSDRSFLSQFADKISKLQEPFYAILPTLSSHGPFDIADEYRELSLPNEIDENYLGGYFQSLHYTDKQIANFLDKLETLGLMDNSVVVIYGDHAGVHKYYNESIQNLNLEGDWWREYDQRIPLIIYSKGITGQTFDVYGGQVDIMPTISYLLGVNDESYRGKVMGRILVNTKRNATITKGNKIFGEPDSQEEKEHLLKSYDIGEKIILNDYFDK</sequence>
<evidence type="ECO:0000313" key="13">
    <source>
        <dbReference type="EMBL" id="ADL52555.1"/>
    </source>
</evidence>
<evidence type="ECO:0000256" key="1">
    <source>
        <dbReference type="ARBA" id="ARBA00004651"/>
    </source>
</evidence>
<dbReference type="EMBL" id="CP002160">
    <property type="protein sequence ID" value="ADL52555.1"/>
    <property type="molecule type" value="Genomic_DNA"/>
</dbReference>
<feature type="transmembrane region" description="Helical" evidence="11">
    <location>
        <begin position="133"/>
        <end position="151"/>
    </location>
</feature>
<dbReference type="InterPro" id="IPR017850">
    <property type="entry name" value="Alkaline_phosphatase_core_sf"/>
</dbReference>
<comment type="subcellular location">
    <subcellularLocation>
        <location evidence="1">Cell membrane</location>
        <topology evidence="1">Multi-pass membrane protein</topology>
    </subcellularLocation>
</comment>
<dbReference type="PIRSF" id="PIRSF005091">
    <property type="entry name" value="Mmb_sulf_HI1246"/>
    <property type="match status" value="1"/>
</dbReference>
<evidence type="ECO:0000256" key="3">
    <source>
        <dbReference type="ARBA" id="ARBA00009983"/>
    </source>
</evidence>
<dbReference type="InterPro" id="IPR012160">
    <property type="entry name" value="LtaS-like"/>
</dbReference>
<dbReference type="KEGG" id="ccb:Clocel_2859"/>
<dbReference type="Gene3D" id="3.40.720.10">
    <property type="entry name" value="Alkaline Phosphatase, subunit A"/>
    <property type="match status" value="1"/>
</dbReference>
<evidence type="ECO:0000256" key="4">
    <source>
        <dbReference type="ARBA" id="ARBA00022475"/>
    </source>
</evidence>
<evidence type="ECO:0000256" key="9">
    <source>
        <dbReference type="PIRSR" id="PIRSR005091-2"/>
    </source>
</evidence>
<dbReference type="OrthoDB" id="5901192at2"/>
<evidence type="ECO:0000313" key="14">
    <source>
        <dbReference type="Proteomes" id="UP000002730"/>
    </source>
</evidence>
<dbReference type="InterPro" id="IPR000917">
    <property type="entry name" value="Sulfatase_N"/>
</dbReference>
<feature type="transmembrane region" description="Helical" evidence="11">
    <location>
        <begin position="83"/>
        <end position="101"/>
    </location>
</feature>
<evidence type="ECO:0000256" key="8">
    <source>
        <dbReference type="PIRSR" id="PIRSR005091-1"/>
    </source>
</evidence>
<proteinExistence type="inferred from homology"/>
<dbReference type="PANTHER" id="PTHR47371:SF3">
    <property type="entry name" value="PHOSPHOGLYCEROL TRANSFERASE I"/>
    <property type="match status" value="1"/>
</dbReference>
<comment type="similarity">
    <text evidence="3">Belongs to the LTA synthase family.</text>
</comment>
<feature type="transmembrane region" description="Helical" evidence="11">
    <location>
        <begin position="20"/>
        <end position="38"/>
    </location>
</feature>
<keyword evidence="7 11" id="KW-0472">Membrane</keyword>
<feature type="transmembrane region" description="Helical" evidence="11">
    <location>
        <begin position="171"/>
        <end position="189"/>
    </location>
</feature>
<feature type="binding site" evidence="9">
    <location>
        <position position="431"/>
    </location>
    <ligand>
        <name>substrate</name>
    </ligand>
</feature>
<evidence type="ECO:0000256" key="2">
    <source>
        <dbReference type="ARBA" id="ARBA00004936"/>
    </source>
</evidence>
<dbReference type="Gene3D" id="3.30.1120.170">
    <property type="match status" value="1"/>
</dbReference>
<dbReference type="Proteomes" id="UP000002730">
    <property type="component" value="Chromosome"/>
</dbReference>
<evidence type="ECO:0000256" key="5">
    <source>
        <dbReference type="ARBA" id="ARBA00022692"/>
    </source>
</evidence>
<name>D9SSA8_CLOC7</name>
<evidence type="ECO:0000256" key="10">
    <source>
        <dbReference type="PIRSR" id="PIRSR005091-3"/>
    </source>
</evidence>
<keyword evidence="14" id="KW-1185">Reference proteome</keyword>
<accession>D9SSA8</accession>
<keyword evidence="9" id="KW-0464">Manganese</keyword>
<dbReference type="STRING" id="573061.Clocel_2859"/>
<dbReference type="eggNOG" id="COG1368">
    <property type="taxonomic scope" value="Bacteria"/>
</dbReference>
<comment type="pathway">
    <text evidence="2">Cell wall biogenesis; lipoteichoic acid biosynthesis.</text>
</comment>
<dbReference type="GO" id="GO:0046872">
    <property type="term" value="F:metal ion binding"/>
    <property type="evidence" value="ECO:0007669"/>
    <property type="project" value="UniProtKB-KW"/>
</dbReference>
<feature type="transmembrane region" description="Helical" evidence="11">
    <location>
        <begin position="58"/>
        <end position="76"/>
    </location>
</feature>
<gene>
    <name evidence="13" type="ordered locus">Clocel_2859</name>
</gene>
<dbReference type="GO" id="GO:0005886">
    <property type="term" value="C:plasma membrane"/>
    <property type="evidence" value="ECO:0007669"/>
    <property type="project" value="UniProtKB-SubCell"/>
</dbReference>